<evidence type="ECO:0000259" key="6">
    <source>
        <dbReference type="PROSITE" id="PS51123"/>
    </source>
</evidence>
<gene>
    <name evidence="7" type="ORF">AUC43_05185</name>
</gene>
<proteinExistence type="predicted"/>
<feature type="domain" description="OmpA-like" evidence="6">
    <location>
        <begin position="549"/>
        <end position="664"/>
    </location>
</feature>
<dbReference type="AlphaFoldDB" id="A0A0U3SVJ7"/>
<evidence type="ECO:0000256" key="4">
    <source>
        <dbReference type="PROSITE-ProRule" id="PRU00473"/>
    </source>
</evidence>
<dbReference type="PANTHER" id="PTHR30329">
    <property type="entry name" value="STATOR ELEMENT OF FLAGELLAR MOTOR COMPLEX"/>
    <property type="match status" value="1"/>
</dbReference>
<accession>A0A0U3SVJ7</accession>
<dbReference type="InterPro" id="IPR006664">
    <property type="entry name" value="OMP_bac"/>
</dbReference>
<dbReference type="Proteomes" id="UP000059542">
    <property type="component" value="Chromosome"/>
</dbReference>
<evidence type="ECO:0000256" key="5">
    <source>
        <dbReference type="SAM" id="SignalP"/>
    </source>
</evidence>
<organism evidence="7 8">
    <name type="scientific">Hymenobacter sedentarius</name>
    <dbReference type="NCBI Taxonomy" id="1411621"/>
    <lineage>
        <taxon>Bacteria</taxon>
        <taxon>Pseudomonadati</taxon>
        <taxon>Bacteroidota</taxon>
        <taxon>Cytophagia</taxon>
        <taxon>Cytophagales</taxon>
        <taxon>Hymenobacteraceae</taxon>
        <taxon>Hymenobacter</taxon>
    </lineage>
</organism>
<dbReference type="SUPFAM" id="SSF103088">
    <property type="entry name" value="OmpA-like"/>
    <property type="match status" value="1"/>
</dbReference>
<evidence type="ECO:0000313" key="7">
    <source>
        <dbReference type="EMBL" id="ALW84531.1"/>
    </source>
</evidence>
<reference evidence="7 8" key="1">
    <citation type="submission" date="2015-12" db="EMBL/GenBank/DDBJ databases">
        <authorList>
            <person name="Shamseldin A."/>
            <person name="Moawad H."/>
            <person name="Abd El-Rahim W.M."/>
            <person name="Sadowsky M.J."/>
        </authorList>
    </citation>
    <scope>NUCLEOTIDE SEQUENCE [LARGE SCALE GENOMIC DNA]</scope>
    <source>
        <strain evidence="7 8">DG5B</strain>
    </source>
</reference>
<keyword evidence="3" id="KW-0998">Cell outer membrane</keyword>
<dbReference type="GO" id="GO:0009279">
    <property type="term" value="C:cell outer membrane"/>
    <property type="evidence" value="ECO:0007669"/>
    <property type="project" value="UniProtKB-SubCell"/>
</dbReference>
<dbReference type="OrthoDB" id="1490539at2"/>
<keyword evidence="5" id="KW-0732">Signal</keyword>
<evidence type="ECO:0000256" key="3">
    <source>
        <dbReference type="ARBA" id="ARBA00023237"/>
    </source>
</evidence>
<protein>
    <recommendedName>
        <fullName evidence="6">OmpA-like domain-containing protein</fullName>
    </recommendedName>
</protein>
<keyword evidence="2 4" id="KW-0472">Membrane</keyword>
<dbReference type="KEGG" id="hyg:AUC43_05185"/>
<dbReference type="PRINTS" id="PR01021">
    <property type="entry name" value="OMPADOMAIN"/>
</dbReference>
<feature type="chain" id="PRO_5006845279" description="OmpA-like domain-containing protein" evidence="5">
    <location>
        <begin position="29"/>
        <end position="664"/>
    </location>
</feature>
<evidence type="ECO:0000256" key="2">
    <source>
        <dbReference type="ARBA" id="ARBA00023136"/>
    </source>
</evidence>
<sequence>MFTSELLFMKAFLTLVLAVLTMALHAQPAPTGAVYTDAGGHYRLTYPPAWKVRKNVNGVEATFYAGEAFRPTLAVATLTMQVLPDAQKELSLTVYGGEDSVWRSVQRLPQSQVLRIDQRDLGRYNEVRYDYTYAAAPAPASRTHVVGRWVRRGGYEFRVEYRGEARQDSAYLAQGQQLVDSFGFTSNPLPGRRYADQICDNKLYGIAAMRYHNGQWEDDCRTIHEFSSNRLTDAPIIHRQVLPFQSYALAKGFDNYLYSVTKAPTDTPELVYRYNPATRKGSYTSWKLPAQGQDVCWISAATDERGDLYFITSDANKLVKVSPYDGSVKVIWATDPLQKAPFYPLIGYESAGSHGNFCLDDANTMYLVYSTDGALMKVNLSTQQPNPEMMALSGLPKRGGYSDLLMQNDERGQRRMYLAGPTAVYKVDLARRQATRVRKGTYTDLAGCNLFSVVRTKEAPPVPPTTASWRGRVLNATTYQPLPQAQLRLGEGFGKAVRLSPQGTFSYPAKAGLTYSYRAQLSGYIVVDSTWTAGPGPFVRDILLRPLSVGTTVQLNNVQFEQGQALLLPSSFAALDKLVSLMSENPGLTIELRGHTDNVGPPEKNVVLSEQRVSAVKAYLVGHGIAEARITGIGFGGAQPMASNSQEFTRRLNRRVEFRITGLQ</sequence>
<dbReference type="Pfam" id="PF00691">
    <property type="entry name" value="OmpA"/>
    <property type="match status" value="1"/>
</dbReference>
<comment type="subcellular location">
    <subcellularLocation>
        <location evidence="1">Cell outer membrane</location>
    </subcellularLocation>
</comment>
<dbReference type="PROSITE" id="PS51123">
    <property type="entry name" value="OMPA_2"/>
    <property type="match status" value="1"/>
</dbReference>
<feature type="signal peptide" evidence="5">
    <location>
        <begin position="1"/>
        <end position="28"/>
    </location>
</feature>
<dbReference type="EMBL" id="CP013909">
    <property type="protein sequence ID" value="ALW84531.1"/>
    <property type="molecule type" value="Genomic_DNA"/>
</dbReference>
<dbReference type="InterPro" id="IPR036737">
    <property type="entry name" value="OmpA-like_sf"/>
</dbReference>
<evidence type="ECO:0000313" key="8">
    <source>
        <dbReference type="Proteomes" id="UP000059542"/>
    </source>
</evidence>
<dbReference type="PANTHER" id="PTHR30329:SF21">
    <property type="entry name" value="LIPOPROTEIN YIAD-RELATED"/>
    <property type="match status" value="1"/>
</dbReference>
<dbReference type="SUPFAM" id="SSF101898">
    <property type="entry name" value="NHL repeat"/>
    <property type="match status" value="1"/>
</dbReference>
<name>A0A0U3SVJ7_9BACT</name>
<keyword evidence="8" id="KW-1185">Reference proteome</keyword>
<evidence type="ECO:0000256" key="1">
    <source>
        <dbReference type="ARBA" id="ARBA00004442"/>
    </source>
</evidence>
<dbReference type="CDD" id="cd07185">
    <property type="entry name" value="OmpA_C-like"/>
    <property type="match status" value="1"/>
</dbReference>
<dbReference type="Gene3D" id="3.30.1330.60">
    <property type="entry name" value="OmpA-like domain"/>
    <property type="match status" value="1"/>
</dbReference>
<dbReference type="InterPro" id="IPR006665">
    <property type="entry name" value="OmpA-like"/>
</dbReference>
<dbReference type="STRING" id="1411621.AUC43_05185"/>
<dbReference type="InterPro" id="IPR050330">
    <property type="entry name" value="Bact_OuterMem_StrucFunc"/>
</dbReference>